<protein>
    <submittedName>
        <fullName evidence="1">Uncharacterized protein</fullName>
    </submittedName>
</protein>
<dbReference type="EMBL" id="ML769938">
    <property type="protein sequence ID" value="KAE9385862.1"/>
    <property type="molecule type" value="Genomic_DNA"/>
</dbReference>
<dbReference type="Proteomes" id="UP000799118">
    <property type="component" value="Unassembled WGS sequence"/>
</dbReference>
<gene>
    <name evidence="1" type="ORF">BT96DRAFT_1088354</name>
</gene>
<dbReference type="AlphaFoldDB" id="A0A6A4GJH6"/>
<dbReference type="OrthoDB" id="3251057at2759"/>
<name>A0A6A4GJH6_9AGAR</name>
<reference evidence="1" key="1">
    <citation type="journal article" date="2019" name="Environ. Microbiol.">
        <title>Fungal ecological strategies reflected in gene transcription - a case study of two litter decomposers.</title>
        <authorList>
            <person name="Barbi F."/>
            <person name="Kohler A."/>
            <person name="Barry K."/>
            <person name="Baskaran P."/>
            <person name="Daum C."/>
            <person name="Fauchery L."/>
            <person name="Ihrmark K."/>
            <person name="Kuo A."/>
            <person name="LaButti K."/>
            <person name="Lipzen A."/>
            <person name="Morin E."/>
            <person name="Grigoriev I.V."/>
            <person name="Henrissat B."/>
            <person name="Lindahl B."/>
            <person name="Martin F."/>
        </authorList>
    </citation>
    <scope>NUCLEOTIDE SEQUENCE</scope>
    <source>
        <strain evidence="1">JB14</strain>
    </source>
</reference>
<evidence type="ECO:0000313" key="1">
    <source>
        <dbReference type="EMBL" id="KAE9385862.1"/>
    </source>
</evidence>
<organism evidence="1 2">
    <name type="scientific">Gymnopus androsaceus JB14</name>
    <dbReference type="NCBI Taxonomy" id="1447944"/>
    <lineage>
        <taxon>Eukaryota</taxon>
        <taxon>Fungi</taxon>
        <taxon>Dikarya</taxon>
        <taxon>Basidiomycota</taxon>
        <taxon>Agaricomycotina</taxon>
        <taxon>Agaricomycetes</taxon>
        <taxon>Agaricomycetidae</taxon>
        <taxon>Agaricales</taxon>
        <taxon>Marasmiineae</taxon>
        <taxon>Omphalotaceae</taxon>
        <taxon>Gymnopus</taxon>
    </lineage>
</organism>
<proteinExistence type="predicted"/>
<accession>A0A6A4GJH6</accession>
<sequence length="143" mass="16140">MRVFSSGEEVTNKTALSRRVATCWNLEYSCLDDHITLCHPVEAPTGQKKHKLGAYHLTEAQWSLSIELHNLLKIFLTATLAFSRKEMPLVHESVELMEDIIQSLKVVRNSASSPKGMPISPVIHVAAHSGILVAEKYFRLWQM</sequence>
<keyword evidence="2" id="KW-1185">Reference proteome</keyword>
<evidence type="ECO:0000313" key="2">
    <source>
        <dbReference type="Proteomes" id="UP000799118"/>
    </source>
</evidence>